<dbReference type="AlphaFoldDB" id="A0A1G7DBE8"/>
<gene>
    <name evidence="1" type="ORF">SAMN05421548_1561</name>
</gene>
<organism evidence="1 2">
    <name type="scientific">Paraburkholderia lycopersici</name>
    <dbReference type="NCBI Taxonomy" id="416944"/>
    <lineage>
        <taxon>Bacteria</taxon>
        <taxon>Pseudomonadati</taxon>
        <taxon>Pseudomonadota</taxon>
        <taxon>Betaproteobacteria</taxon>
        <taxon>Burkholderiales</taxon>
        <taxon>Burkholderiaceae</taxon>
        <taxon>Paraburkholderia</taxon>
    </lineage>
</organism>
<keyword evidence="2" id="KW-1185">Reference proteome</keyword>
<evidence type="ECO:0000313" key="1">
    <source>
        <dbReference type="EMBL" id="SDE48934.1"/>
    </source>
</evidence>
<sequence length="221" mass="24649">MKLFMIKRRFLGPRLSLTFHANVYGLLIGLSVAPFAHGSDQYISLSIPNPSAGNATSFKIPRQYRPEVHDDFFRIVVDYPSLNPTVGRRVPPLAENSLDIVVKPYPRNGTLGDEVVQEVYGSRLIGWRDGYAVYRGAFGPSDPQPTLVFDDPDGNHVVVQITGDWAVRNVLTHGIRPRYLIRFSISKRSSVDFRDVDVGVARLIKSMSVDGASLTREIGQH</sequence>
<protein>
    <submittedName>
        <fullName evidence="1">Uncharacterized protein</fullName>
    </submittedName>
</protein>
<dbReference type="Proteomes" id="UP000198908">
    <property type="component" value="Unassembled WGS sequence"/>
</dbReference>
<name>A0A1G7DBE8_9BURK</name>
<accession>A0A1G7DBE8</accession>
<evidence type="ECO:0000313" key="2">
    <source>
        <dbReference type="Proteomes" id="UP000198908"/>
    </source>
</evidence>
<dbReference type="EMBL" id="FMYQ01000056">
    <property type="protein sequence ID" value="SDE48934.1"/>
    <property type="molecule type" value="Genomic_DNA"/>
</dbReference>
<proteinExistence type="predicted"/>
<reference evidence="2" key="1">
    <citation type="submission" date="2016-09" db="EMBL/GenBank/DDBJ databases">
        <authorList>
            <person name="Varghese N."/>
            <person name="Submissions S."/>
        </authorList>
    </citation>
    <scope>NUCLEOTIDE SEQUENCE [LARGE SCALE GENOMIC DNA]</scope>
    <source>
        <strain evidence="2">TNe-862</strain>
    </source>
</reference>
<dbReference type="RefSeq" id="WP_143189398.1">
    <property type="nucleotide sequence ID" value="NZ_FMYQ01000056.1"/>
</dbReference>
<dbReference type="OrthoDB" id="9133500at2"/>